<gene>
    <name evidence="2" type="ORF">L873DRAFT_1805183</name>
</gene>
<dbReference type="AlphaFoldDB" id="A0A3N4JW52"/>
<keyword evidence="3" id="KW-1185">Reference proteome</keyword>
<feature type="compositionally biased region" description="Basic residues" evidence="1">
    <location>
        <begin position="62"/>
        <end position="72"/>
    </location>
</feature>
<proteinExistence type="predicted"/>
<reference evidence="2 3" key="1">
    <citation type="journal article" date="2018" name="Nat. Ecol. Evol.">
        <title>Pezizomycetes genomes reveal the molecular basis of ectomycorrhizal truffle lifestyle.</title>
        <authorList>
            <person name="Murat C."/>
            <person name="Payen T."/>
            <person name="Noel B."/>
            <person name="Kuo A."/>
            <person name="Morin E."/>
            <person name="Chen J."/>
            <person name="Kohler A."/>
            <person name="Krizsan K."/>
            <person name="Balestrini R."/>
            <person name="Da Silva C."/>
            <person name="Montanini B."/>
            <person name="Hainaut M."/>
            <person name="Levati E."/>
            <person name="Barry K.W."/>
            <person name="Belfiori B."/>
            <person name="Cichocki N."/>
            <person name="Clum A."/>
            <person name="Dockter R.B."/>
            <person name="Fauchery L."/>
            <person name="Guy J."/>
            <person name="Iotti M."/>
            <person name="Le Tacon F."/>
            <person name="Lindquist E.A."/>
            <person name="Lipzen A."/>
            <person name="Malagnac F."/>
            <person name="Mello A."/>
            <person name="Molinier V."/>
            <person name="Miyauchi S."/>
            <person name="Poulain J."/>
            <person name="Riccioni C."/>
            <person name="Rubini A."/>
            <person name="Sitrit Y."/>
            <person name="Splivallo R."/>
            <person name="Traeger S."/>
            <person name="Wang M."/>
            <person name="Zifcakova L."/>
            <person name="Wipf D."/>
            <person name="Zambonelli A."/>
            <person name="Paolocci F."/>
            <person name="Nowrousian M."/>
            <person name="Ottonello S."/>
            <person name="Baldrian P."/>
            <person name="Spatafora J.W."/>
            <person name="Henrissat B."/>
            <person name="Nagy L.G."/>
            <person name="Aury J.M."/>
            <person name="Wincker P."/>
            <person name="Grigoriev I.V."/>
            <person name="Bonfante P."/>
            <person name="Martin F.M."/>
        </authorList>
    </citation>
    <scope>NUCLEOTIDE SEQUENCE [LARGE SCALE GENOMIC DNA]</scope>
    <source>
        <strain evidence="2 3">120613-1</strain>
    </source>
</reference>
<accession>A0A3N4JW52</accession>
<evidence type="ECO:0000313" key="2">
    <source>
        <dbReference type="EMBL" id="RPB00381.1"/>
    </source>
</evidence>
<protein>
    <submittedName>
        <fullName evidence="2">Uncharacterized protein</fullName>
    </submittedName>
</protein>
<dbReference type="Proteomes" id="UP000276215">
    <property type="component" value="Unassembled WGS sequence"/>
</dbReference>
<evidence type="ECO:0000313" key="3">
    <source>
        <dbReference type="Proteomes" id="UP000276215"/>
    </source>
</evidence>
<dbReference type="EMBL" id="ML120380">
    <property type="protein sequence ID" value="RPB00381.1"/>
    <property type="molecule type" value="Genomic_DNA"/>
</dbReference>
<organism evidence="2 3">
    <name type="scientific">Choiromyces venosus 120613-1</name>
    <dbReference type="NCBI Taxonomy" id="1336337"/>
    <lineage>
        <taxon>Eukaryota</taxon>
        <taxon>Fungi</taxon>
        <taxon>Dikarya</taxon>
        <taxon>Ascomycota</taxon>
        <taxon>Pezizomycotina</taxon>
        <taxon>Pezizomycetes</taxon>
        <taxon>Pezizales</taxon>
        <taxon>Tuberaceae</taxon>
        <taxon>Choiromyces</taxon>
    </lineage>
</organism>
<evidence type="ECO:0000256" key="1">
    <source>
        <dbReference type="SAM" id="MobiDB-lite"/>
    </source>
</evidence>
<feature type="region of interest" description="Disordered" evidence="1">
    <location>
        <begin position="60"/>
        <end position="79"/>
    </location>
</feature>
<name>A0A3N4JW52_9PEZI</name>
<sequence length="108" mass="12527">MTPILCSYTHKPIPSKHLTEWTIGMIYGLHERDIPLREISNYLNIPLTTIHNGMVVGYQGGKQRKGRGRYPKTSKAQNDAAEKNLKSGWLQRGYILMRLLLRRDWNGY</sequence>